<dbReference type="Proteomes" id="UP000256601">
    <property type="component" value="Unassembled WGS sequence"/>
</dbReference>
<reference evidence="3 5" key="2">
    <citation type="submission" date="2018-07" db="EMBL/GenBank/DDBJ databases">
        <title>Draft Genome Assemblies for Five Robust Yarrowia lipolytica Strains Exhibiting High Lipid Production and Pentose Sugar Utilization and Sugar Alcohol Secretion from Undetoxified Lignocellulosic Biomass Hydrolysates.</title>
        <authorList>
            <consortium name="DOE Joint Genome Institute"/>
            <person name="Walker C."/>
            <person name="Ryu S."/>
            <person name="Na H."/>
            <person name="Zane M."/>
            <person name="LaButti K."/>
            <person name="Lipzen A."/>
            <person name="Haridas S."/>
            <person name="Barry K."/>
            <person name="Grigoriev I.V."/>
            <person name="Quarterman J."/>
            <person name="Slininger P."/>
            <person name="Dien B."/>
            <person name="Trinh C.T."/>
        </authorList>
    </citation>
    <scope>NUCLEOTIDE SEQUENCE [LARGE SCALE GENOMIC DNA]</scope>
    <source>
        <strain evidence="3 5">YB392</strain>
    </source>
</reference>
<gene>
    <name evidence="3" type="ORF">B0I71DRAFT_12039</name>
    <name evidence="2" type="ORF">YALI1_F24270g</name>
</gene>
<dbReference type="AlphaFoldDB" id="A0A1H6PKJ9"/>
<name>A0A1H6PKJ9_YARLL</name>
<evidence type="ECO:0000256" key="1">
    <source>
        <dbReference type="SAM" id="SignalP"/>
    </source>
</evidence>
<dbReference type="Proteomes" id="UP000182444">
    <property type="component" value="Chromosome 1F"/>
</dbReference>
<evidence type="ECO:0000313" key="3">
    <source>
        <dbReference type="EMBL" id="RDW23536.1"/>
    </source>
</evidence>
<keyword evidence="1" id="KW-0732">Signal</keyword>
<evidence type="ECO:0000313" key="2">
    <source>
        <dbReference type="EMBL" id="AOW07357.1"/>
    </source>
</evidence>
<proteinExistence type="predicted"/>
<organism evidence="2 4">
    <name type="scientific">Yarrowia lipolytica</name>
    <name type="common">Candida lipolytica</name>
    <dbReference type="NCBI Taxonomy" id="4952"/>
    <lineage>
        <taxon>Eukaryota</taxon>
        <taxon>Fungi</taxon>
        <taxon>Dikarya</taxon>
        <taxon>Ascomycota</taxon>
        <taxon>Saccharomycotina</taxon>
        <taxon>Dipodascomycetes</taxon>
        <taxon>Dipodascales</taxon>
        <taxon>Dipodascales incertae sedis</taxon>
        <taxon>Yarrowia</taxon>
    </lineage>
</organism>
<reference evidence="2 4" key="1">
    <citation type="journal article" date="2016" name="PLoS ONE">
        <title>Sequence Assembly of Yarrowia lipolytica Strain W29/CLIB89 Shows Transposable Element Diversity.</title>
        <authorList>
            <person name="Magnan C."/>
            <person name="Yu J."/>
            <person name="Chang I."/>
            <person name="Jahn E."/>
            <person name="Kanomata Y."/>
            <person name="Wu J."/>
            <person name="Zeller M."/>
            <person name="Oakes M."/>
            <person name="Baldi P."/>
            <person name="Sandmeyer S."/>
        </authorList>
    </citation>
    <scope>NUCLEOTIDE SEQUENCE [LARGE SCALE GENOMIC DNA]</scope>
    <source>
        <strain evidence="2">CLIB89</strain>
        <strain evidence="4">CLIB89(W29)</strain>
    </source>
</reference>
<feature type="chain" id="PRO_5036307964" evidence="1">
    <location>
        <begin position="20"/>
        <end position="102"/>
    </location>
</feature>
<dbReference type="EMBL" id="KZ859078">
    <property type="protein sequence ID" value="RDW23536.1"/>
    <property type="molecule type" value="Genomic_DNA"/>
</dbReference>
<evidence type="ECO:0000313" key="5">
    <source>
        <dbReference type="Proteomes" id="UP000256601"/>
    </source>
</evidence>
<dbReference type="VEuPathDB" id="FungiDB:YALI1_F24270g"/>
<dbReference type="GeneID" id="2907806"/>
<dbReference type="RefSeq" id="XP_505572.1">
    <property type="nucleotide sequence ID" value="XM_505572.1"/>
</dbReference>
<feature type="signal peptide" evidence="1">
    <location>
        <begin position="1"/>
        <end position="19"/>
    </location>
</feature>
<protein>
    <submittedName>
        <fullName evidence="2">Uncharacterized protein</fullName>
    </submittedName>
</protein>
<dbReference type="EMBL" id="CP017558">
    <property type="protein sequence ID" value="AOW07357.1"/>
    <property type="molecule type" value="Genomic_DNA"/>
</dbReference>
<evidence type="ECO:0000313" key="4">
    <source>
        <dbReference type="Proteomes" id="UP000182444"/>
    </source>
</evidence>
<sequence>MKFSAILLSFAAVAVASVAEPVAEPVAAAEPITTAEAENPADIHKLKEMIHAKKCAKVAHKCPPPSPKCVTVTKTVNKTVTKTAQAKNHCQTPQQKCGKNGC</sequence>
<accession>A0A1H6PKJ9</accession>
<dbReference type="KEGG" id="yli:2907806"/>